<dbReference type="Proteomes" id="UP001589870">
    <property type="component" value="Unassembled WGS sequence"/>
</dbReference>
<comment type="caution">
    <text evidence="2">The sequence shown here is derived from an EMBL/GenBank/DDBJ whole genome shotgun (WGS) entry which is preliminary data.</text>
</comment>
<name>A0ABV6U8Y7_9ACTN</name>
<evidence type="ECO:0000256" key="1">
    <source>
        <dbReference type="SAM" id="MobiDB-lite"/>
    </source>
</evidence>
<dbReference type="RefSeq" id="WP_394302212.1">
    <property type="nucleotide sequence ID" value="NZ_JBHMQT010000037.1"/>
</dbReference>
<feature type="compositionally biased region" description="Basic and acidic residues" evidence="1">
    <location>
        <begin position="26"/>
        <end position="44"/>
    </location>
</feature>
<evidence type="ECO:0000313" key="3">
    <source>
        <dbReference type="Proteomes" id="UP001589870"/>
    </source>
</evidence>
<organism evidence="2 3">
    <name type="scientific">Sphaerimonospora cavernae</name>
    <dbReference type="NCBI Taxonomy" id="1740611"/>
    <lineage>
        <taxon>Bacteria</taxon>
        <taxon>Bacillati</taxon>
        <taxon>Actinomycetota</taxon>
        <taxon>Actinomycetes</taxon>
        <taxon>Streptosporangiales</taxon>
        <taxon>Streptosporangiaceae</taxon>
        <taxon>Sphaerimonospora</taxon>
    </lineage>
</organism>
<accession>A0ABV6U8Y7</accession>
<protein>
    <submittedName>
        <fullName evidence="2">Uncharacterized protein</fullName>
    </submittedName>
</protein>
<sequence>MGPELHYQMIMSRTAELRAEAARQRLAREARAARKGDEPSGGERHRSRAVFGKLRTS</sequence>
<evidence type="ECO:0000313" key="2">
    <source>
        <dbReference type="EMBL" id="MFC0864086.1"/>
    </source>
</evidence>
<dbReference type="EMBL" id="JBHMQT010000037">
    <property type="protein sequence ID" value="MFC0864086.1"/>
    <property type="molecule type" value="Genomic_DNA"/>
</dbReference>
<reference evidence="2 3" key="1">
    <citation type="submission" date="2024-09" db="EMBL/GenBank/DDBJ databases">
        <authorList>
            <person name="Sun Q."/>
            <person name="Mori K."/>
        </authorList>
    </citation>
    <scope>NUCLEOTIDE SEQUENCE [LARGE SCALE GENOMIC DNA]</scope>
    <source>
        <strain evidence="2 3">TBRC 1851</strain>
    </source>
</reference>
<feature type="region of interest" description="Disordered" evidence="1">
    <location>
        <begin position="26"/>
        <end position="57"/>
    </location>
</feature>
<proteinExistence type="predicted"/>
<keyword evidence="3" id="KW-1185">Reference proteome</keyword>
<gene>
    <name evidence="2" type="ORF">ACFHYQ_17455</name>
</gene>